<reference evidence="1 2" key="1">
    <citation type="submission" date="2019-03" db="EMBL/GenBank/DDBJ databases">
        <title>Genomic Encyclopedia of Type Strains, Phase IV (KMG-IV): sequencing the most valuable type-strain genomes for metagenomic binning, comparative biology and taxonomic classification.</title>
        <authorList>
            <person name="Goeker M."/>
        </authorList>
    </citation>
    <scope>NUCLEOTIDE SEQUENCE [LARGE SCALE GENOMIC DNA]</scope>
    <source>
        <strain evidence="1 2">DSM 18555</strain>
    </source>
</reference>
<sequence length="79" mass="8915">MACNHKEVLDLAKAGNWEEAHALVQVHGDVLSCQIHGYLHRVEGDLGNASYWYSRGKSSLPKNTLDEEFDRLYAKLADE</sequence>
<dbReference type="RefSeq" id="WP_112990363.1">
    <property type="nucleotide sequence ID" value="NZ_PTLZ01000001.1"/>
</dbReference>
<comment type="caution">
    <text evidence="1">The sequence shown here is derived from an EMBL/GenBank/DDBJ whole genome shotgun (WGS) entry which is preliminary data.</text>
</comment>
<protein>
    <submittedName>
        <fullName evidence="1">Uncharacterized protein</fullName>
    </submittedName>
</protein>
<evidence type="ECO:0000313" key="1">
    <source>
        <dbReference type="EMBL" id="TDN93643.1"/>
    </source>
</evidence>
<keyword evidence="2" id="KW-1185">Reference proteome</keyword>
<dbReference type="EMBL" id="SNWF01000004">
    <property type="protein sequence ID" value="TDN93643.1"/>
    <property type="molecule type" value="Genomic_DNA"/>
</dbReference>
<proteinExistence type="predicted"/>
<dbReference type="AlphaFoldDB" id="A0A4R6GFN2"/>
<evidence type="ECO:0000313" key="2">
    <source>
        <dbReference type="Proteomes" id="UP000294737"/>
    </source>
</evidence>
<gene>
    <name evidence="1" type="ORF">EV677_0173</name>
</gene>
<dbReference type="OrthoDB" id="370799at2"/>
<dbReference type="Proteomes" id="UP000294737">
    <property type="component" value="Unassembled WGS sequence"/>
</dbReference>
<organism evidence="1 2">
    <name type="scientific">Herminiimonas fonticola</name>
    <dbReference type="NCBI Taxonomy" id="303380"/>
    <lineage>
        <taxon>Bacteria</taxon>
        <taxon>Pseudomonadati</taxon>
        <taxon>Pseudomonadota</taxon>
        <taxon>Betaproteobacteria</taxon>
        <taxon>Burkholderiales</taxon>
        <taxon>Oxalobacteraceae</taxon>
        <taxon>Herminiimonas</taxon>
    </lineage>
</organism>
<name>A0A4R6GFN2_9BURK</name>
<accession>A0A4R6GFN2</accession>